<proteinExistence type="predicted"/>
<dbReference type="AlphaFoldDB" id="A0A2J6SML6"/>
<evidence type="ECO:0000313" key="2">
    <source>
        <dbReference type="Proteomes" id="UP000235371"/>
    </source>
</evidence>
<dbReference type="GeneID" id="36584084"/>
<name>A0A2J6SML6_9HELO</name>
<dbReference type="EMBL" id="KZ613912">
    <property type="protein sequence ID" value="PMD52014.1"/>
    <property type="molecule type" value="Genomic_DNA"/>
</dbReference>
<protein>
    <submittedName>
        <fullName evidence="1">Uncharacterized protein</fullName>
    </submittedName>
</protein>
<dbReference type="InParanoid" id="A0A2J6SML6"/>
<dbReference type="OrthoDB" id="2129069at2759"/>
<gene>
    <name evidence="1" type="ORF">K444DRAFT_543936</name>
</gene>
<accession>A0A2J6SML6</accession>
<sequence>MFCSSLRKRPEWSALPTTLLSSEQPKWQEKTLETHDLAIPLPRRGQRDQLECFRLILLSSSDLQPLFHPRATAMTRIDRLYHSSGGRHVGVIFLLNEKTPKSNGTIDFMNLQASLFPNFEMQVLPLSGVDMLLKTLIGFQQQLVYTREAVDLAAKFNPATALLPYCSTNPPIPEHLRNILSDVCHSIPSLAQAATTQDGQEGLRHWLPETGEAEDIIGFWEQEFVVD</sequence>
<dbReference type="Proteomes" id="UP000235371">
    <property type="component" value="Unassembled WGS sequence"/>
</dbReference>
<reference evidence="1 2" key="1">
    <citation type="submission" date="2016-04" db="EMBL/GenBank/DDBJ databases">
        <title>A degradative enzymes factory behind the ericoid mycorrhizal symbiosis.</title>
        <authorList>
            <consortium name="DOE Joint Genome Institute"/>
            <person name="Martino E."/>
            <person name="Morin E."/>
            <person name="Grelet G."/>
            <person name="Kuo A."/>
            <person name="Kohler A."/>
            <person name="Daghino S."/>
            <person name="Barry K."/>
            <person name="Choi C."/>
            <person name="Cichocki N."/>
            <person name="Clum A."/>
            <person name="Copeland A."/>
            <person name="Hainaut M."/>
            <person name="Haridas S."/>
            <person name="Labutti K."/>
            <person name="Lindquist E."/>
            <person name="Lipzen A."/>
            <person name="Khouja H.-R."/>
            <person name="Murat C."/>
            <person name="Ohm R."/>
            <person name="Olson A."/>
            <person name="Spatafora J."/>
            <person name="Veneault-Fourrey C."/>
            <person name="Henrissat B."/>
            <person name="Grigoriev I."/>
            <person name="Martin F."/>
            <person name="Perotto S."/>
        </authorList>
    </citation>
    <scope>NUCLEOTIDE SEQUENCE [LARGE SCALE GENOMIC DNA]</scope>
    <source>
        <strain evidence="1 2">E</strain>
    </source>
</reference>
<evidence type="ECO:0000313" key="1">
    <source>
        <dbReference type="EMBL" id="PMD52014.1"/>
    </source>
</evidence>
<dbReference type="RefSeq" id="XP_024728918.1">
    <property type="nucleotide sequence ID" value="XM_024876005.1"/>
</dbReference>
<keyword evidence="2" id="KW-1185">Reference proteome</keyword>
<organism evidence="1 2">
    <name type="scientific">Hyaloscypha bicolor E</name>
    <dbReference type="NCBI Taxonomy" id="1095630"/>
    <lineage>
        <taxon>Eukaryota</taxon>
        <taxon>Fungi</taxon>
        <taxon>Dikarya</taxon>
        <taxon>Ascomycota</taxon>
        <taxon>Pezizomycotina</taxon>
        <taxon>Leotiomycetes</taxon>
        <taxon>Helotiales</taxon>
        <taxon>Hyaloscyphaceae</taxon>
        <taxon>Hyaloscypha</taxon>
        <taxon>Hyaloscypha bicolor</taxon>
    </lineage>
</organism>